<feature type="binding site" evidence="10">
    <location>
        <position position="144"/>
    </location>
    <ligand>
        <name>substrate</name>
    </ligand>
</feature>
<comment type="subunit">
    <text evidence="2 10">Heterotetramer of two alpha and two beta chains.</text>
</comment>
<dbReference type="GO" id="GO:0006526">
    <property type="term" value="P:L-arginine biosynthetic process"/>
    <property type="evidence" value="ECO:0007669"/>
    <property type="project" value="UniProtKB-UniRule"/>
</dbReference>
<dbReference type="Pfam" id="PF01960">
    <property type="entry name" value="ArgJ"/>
    <property type="match status" value="1"/>
</dbReference>
<dbReference type="PATRIC" id="fig|1423718.3.peg.763"/>
<dbReference type="PANTHER" id="PTHR23100">
    <property type="entry name" value="ARGININE BIOSYNTHESIS BIFUNCTIONAL PROTEIN ARGJ"/>
    <property type="match status" value="1"/>
</dbReference>
<protein>
    <recommendedName>
        <fullName evidence="10">Arginine biosynthesis bifunctional protein ArgJ</fullName>
    </recommendedName>
    <domain>
        <recommendedName>
            <fullName evidence="10">Glutamate N-acetyltransferase</fullName>
            <ecNumber evidence="10">2.3.1.35</ecNumber>
        </recommendedName>
        <alternativeName>
            <fullName evidence="10">Ornithine acetyltransferase</fullName>
            <shortName evidence="10">OATase</shortName>
        </alternativeName>
        <alternativeName>
            <fullName evidence="10">Ornithine transacetylase</fullName>
        </alternativeName>
    </domain>
    <domain>
        <recommendedName>
            <fullName evidence="10">Amino-acid acetyltransferase</fullName>
            <ecNumber evidence="10">2.3.1.1</ecNumber>
        </recommendedName>
        <alternativeName>
            <fullName evidence="10">N-acetylglutamate synthase</fullName>
            <shortName evidence="10">AGSase</shortName>
        </alternativeName>
    </domain>
    <component>
        <recommendedName>
            <fullName evidence="10">Arginine biosynthesis bifunctional protein ArgJ alpha chain</fullName>
        </recommendedName>
    </component>
    <component>
        <recommendedName>
            <fullName evidence="10">Arginine biosynthesis bifunctional protein ArgJ beta chain</fullName>
        </recommendedName>
    </component>
</protein>
<keyword evidence="12" id="KW-1185">Reference proteome</keyword>
<dbReference type="GO" id="GO:0004042">
    <property type="term" value="F:L-glutamate N-acetyltransferase activity"/>
    <property type="evidence" value="ECO:0007669"/>
    <property type="project" value="UniProtKB-UniRule"/>
</dbReference>
<dbReference type="GO" id="GO:0006592">
    <property type="term" value="P:ornithine biosynthetic process"/>
    <property type="evidence" value="ECO:0007669"/>
    <property type="project" value="TreeGrafter"/>
</dbReference>
<feature type="active site" description="Nucleophile" evidence="10">
    <location>
        <position position="181"/>
    </location>
</feature>
<feature type="binding site" evidence="10">
    <location>
        <position position="170"/>
    </location>
    <ligand>
        <name>substrate</name>
    </ligand>
</feature>
<evidence type="ECO:0000256" key="1">
    <source>
        <dbReference type="ARBA" id="ARBA00006774"/>
    </source>
</evidence>
<dbReference type="InterPro" id="IPR042195">
    <property type="entry name" value="ArgJ_beta_C"/>
</dbReference>
<dbReference type="Proteomes" id="UP000051008">
    <property type="component" value="Unassembled WGS sequence"/>
</dbReference>
<dbReference type="SUPFAM" id="SSF56266">
    <property type="entry name" value="DmpA/ArgJ-like"/>
    <property type="match status" value="1"/>
</dbReference>
<dbReference type="EMBL" id="AYYP01000009">
    <property type="protein sequence ID" value="KRM65974.1"/>
    <property type="molecule type" value="Genomic_DNA"/>
</dbReference>
<keyword evidence="7 10" id="KW-0511">Multifunctional enzyme</keyword>
<evidence type="ECO:0000256" key="8">
    <source>
        <dbReference type="ARBA" id="ARBA00023315"/>
    </source>
</evidence>
<keyword evidence="5 10" id="KW-0808">Transferase</keyword>
<sequence>MKEIEFTWPKGFYADGLHSGLRKKKLDLGWLCSQVPASAAGVYTTNQFCAAPTALTKQTIEQGHQLQALVVNSAVANSFTGAQGEVDAQTEQELVAAKLGISPKLVGVASTGVIGEFLPMAKLKAGINALKLTANHKITEAILTTDTHPKTISFEFEQAGQKCVMTGFCKGSGMIHPKMATMLGFVVTDAKVDGKLLQELLSDQVATSFNQITVDGDTSTNDMVVTMANGLAVADSESLTKDSQDYQEFKQVFQAVLEYLAKEIARDGEGASKLVEVLVKGAASKRDANVAAKAVVGSNLVKAALFGQDVNWGRIISALGQTDVSIAVTKLDLAINQVAILKASQKQAYDEEGLQASLGQDQILIEVDLHTGQACGRAWGCDLTYKYVQINASYRS</sequence>
<feature type="site" description="Involved in the stabilization of negative charge on the oxyanion by the formation of the oxyanion hole" evidence="10">
    <location>
        <position position="111"/>
    </location>
</feature>
<comment type="function">
    <text evidence="10">Catalyzes two activities which are involved in the cyclic version of arginine biosynthesis: the synthesis of N-acetylglutamate from glutamate and acetyl-CoA as the acetyl donor, and of ornithine by transacetylation between N(2)-acetylornithine and glutamate.</text>
</comment>
<comment type="pathway">
    <text evidence="10">Amino-acid biosynthesis; L-arginine biosynthesis; L-ornithine and N-acetyl-L-glutamate from L-glutamate and N(2)-acetyl-L-ornithine (cyclic): step 1/1.</text>
</comment>
<dbReference type="PANTHER" id="PTHR23100:SF0">
    <property type="entry name" value="ARGININE BIOSYNTHESIS BIFUNCTIONAL PROTEIN ARGJ, MITOCHONDRIAL"/>
    <property type="match status" value="1"/>
</dbReference>
<keyword evidence="10" id="KW-0963">Cytoplasm</keyword>
<dbReference type="RefSeq" id="WP_056975761.1">
    <property type="nucleotide sequence ID" value="NZ_AYYP01000009.1"/>
</dbReference>
<dbReference type="FunFam" id="3.60.70.12:FF:000001">
    <property type="entry name" value="Arginine biosynthesis bifunctional protein ArgJ, chloroplastic"/>
    <property type="match status" value="1"/>
</dbReference>
<dbReference type="FunFam" id="3.10.20.340:FF:000001">
    <property type="entry name" value="Arginine biosynthesis bifunctional protein ArgJ, chloroplastic"/>
    <property type="match status" value="1"/>
</dbReference>
<evidence type="ECO:0000256" key="4">
    <source>
        <dbReference type="ARBA" id="ARBA00022605"/>
    </source>
</evidence>
<feature type="binding site" evidence="10">
    <location>
        <position position="269"/>
    </location>
    <ligand>
        <name>substrate</name>
    </ligand>
</feature>
<dbReference type="NCBIfam" id="NF003802">
    <property type="entry name" value="PRK05388.1"/>
    <property type="match status" value="1"/>
</dbReference>
<dbReference type="EC" id="2.3.1.35" evidence="10"/>
<dbReference type="UniPathway" id="UPA00068">
    <property type="reaction ID" value="UER00106"/>
</dbReference>
<evidence type="ECO:0000256" key="9">
    <source>
        <dbReference type="ARBA" id="ARBA00049439"/>
    </source>
</evidence>
<keyword evidence="8 10" id="KW-0012">Acyltransferase</keyword>
<proteinExistence type="inferred from homology"/>
<dbReference type="CDD" id="cd02152">
    <property type="entry name" value="OAT"/>
    <property type="match status" value="1"/>
</dbReference>
<comment type="catalytic activity">
    <reaction evidence="10">
        <text>L-glutamate + acetyl-CoA = N-acetyl-L-glutamate + CoA + H(+)</text>
        <dbReference type="Rhea" id="RHEA:24292"/>
        <dbReference type="ChEBI" id="CHEBI:15378"/>
        <dbReference type="ChEBI" id="CHEBI:29985"/>
        <dbReference type="ChEBI" id="CHEBI:44337"/>
        <dbReference type="ChEBI" id="CHEBI:57287"/>
        <dbReference type="ChEBI" id="CHEBI:57288"/>
        <dbReference type="EC" id="2.3.1.1"/>
    </reaction>
</comment>
<dbReference type="InterPro" id="IPR016117">
    <property type="entry name" value="ArgJ-like_dom_sf"/>
</dbReference>
<evidence type="ECO:0000256" key="3">
    <source>
        <dbReference type="ARBA" id="ARBA00022571"/>
    </source>
</evidence>
<evidence type="ECO:0000256" key="6">
    <source>
        <dbReference type="ARBA" id="ARBA00022813"/>
    </source>
</evidence>
<reference evidence="11 12" key="1">
    <citation type="journal article" date="2015" name="Genome Announc.">
        <title>Expanding the biotechnology potential of lactobacilli through comparative genomics of 213 strains and associated genera.</title>
        <authorList>
            <person name="Sun Z."/>
            <person name="Harris H.M."/>
            <person name="McCann A."/>
            <person name="Guo C."/>
            <person name="Argimon S."/>
            <person name="Zhang W."/>
            <person name="Yang X."/>
            <person name="Jeffery I.B."/>
            <person name="Cooney J.C."/>
            <person name="Kagawa T.F."/>
            <person name="Liu W."/>
            <person name="Song Y."/>
            <person name="Salvetti E."/>
            <person name="Wrobel A."/>
            <person name="Rasinkangas P."/>
            <person name="Parkhill J."/>
            <person name="Rea M.C."/>
            <person name="O'Sullivan O."/>
            <person name="Ritari J."/>
            <person name="Douillard F.P."/>
            <person name="Paul Ross R."/>
            <person name="Yang R."/>
            <person name="Briner A.E."/>
            <person name="Felis G.E."/>
            <person name="de Vos W.M."/>
            <person name="Barrangou R."/>
            <person name="Klaenhammer T.R."/>
            <person name="Caufield P.W."/>
            <person name="Cui Y."/>
            <person name="Zhang H."/>
            <person name="O'Toole P.W."/>
        </authorList>
    </citation>
    <scope>NUCLEOTIDE SEQUENCE [LARGE SCALE GENOMIC DNA]</scope>
    <source>
        <strain evidence="11 12">DSM 20509</strain>
    </source>
</reference>
<organism evidence="11 12">
    <name type="scientific">Ligilactobacillus agilis DSM 20509</name>
    <dbReference type="NCBI Taxonomy" id="1423718"/>
    <lineage>
        <taxon>Bacteria</taxon>
        <taxon>Bacillati</taxon>
        <taxon>Bacillota</taxon>
        <taxon>Bacilli</taxon>
        <taxon>Lactobacillales</taxon>
        <taxon>Lactobacillaceae</taxon>
        <taxon>Ligilactobacillus</taxon>
    </lineage>
</organism>
<comment type="subcellular location">
    <subcellularLocation>
        <location evidence="10">Cytoplasm</location>
    </subcellularLocation>
</comment>
<name>A0A0R2APK7_9LACO</name>
<comment type="caution">
    <text evidence="11">The sequence shown here is derived from an EMBL/GenBank/DDBJ whole genome shotgun (WGS) entry which is preliminary data.</text>
</comment>
<evidence type="ECO:0000256" key="7">
    <source>
        <dbReference type="ARBA" id="ARBA00023268"/>
    </source>
</evidence>
<accession>A0A0R2APK7</accession>
<feature type="site" description="Cleavage; by autolysis" evidence="10">
    <location>
        <begin position="180"/>
        <end position="181"/>
    </location>
</feature>
<dbReference type="GO" id="GO:0004358">
    <property type="term" value="F:L-glutamate N-acetyltransferase activity, acting on acetyl-L-ornithine as donor"/>
    <property type="evidence" value="ECO:0007669"/>
    <property type="project" value="UniProtKB-UniRule"/>
</dbReference>
<dbReference type="NCBIfam" id="TIGR00120">
    <property type="entry name" value="ArgJ"/>
    <property type="match status" value="1"/>
</dbReference>
<feature type="binding site" evidence="10">
    <location>
        <position position="391"/>
    </location>
    <ligand>
        <name>substrate</name>
    </ligand>
</feature>
<comment type="similarity">
    <text evidence="1 10">Belongs to the ArgJ family.</text>
</comment>
<dbReference type="Gene3D" id="3.60.70.12">
    <property type="entry name" value="L-amino peptidase D-ALA esterase/amidase"/>
    <property type="match status" value="1"/>
</dbReference>
<feature type="binding site" evidence="10">
    <location>
        <position position="181"/>
    </location>
    <ligand>
        <name>substrate</name>
    </ligand>
</feature>
<keyword evidence="4 10" id="KW-0028">Amino-acid biosynthesis</keyword>
<evidence type="ECO:0000256" key="10">
    <source>
        <dbReference type="HAMAP-Rule" id="MF_01106"/>
    </source>
</evidence>
<feature type="site" description="Involved in the stabilization of negative charge on the oxyanion by the formation of the oxyanion hole" evidence="10">
    <location>
        <position position="112"/>
    </location>
</feature>
<dbReference type="InterPro" id="IPR002813">
    <property type="entry name" value="Arg_biosynth_ArgJ"/>
</dbReference>
<feature type="chain" id="PRO_5023556259" description="Arginine biosynthesis bifunctional protein ArgJ beta chain" evidence="10">
    <location>
        <begin position="181"/>
        <end position="396"/>
    </location>
</feature>
<dbReference type="EC" id="2.3.1.1" evidence="10"/>
<evidence type="ECO:0000256" key="2">
    <source>
        <dbReference type="ARBA" id="ARBA00011475"/>
    </source>
</evidence>
<evidence type="ECO:0000256" key="5">
    <source>
        <dbReference type="ARBA" id="ARBA00022679"/>
    </source>
</evidence>
<evidence type="ECO:0000313" key="11">
    <source>
        <dbReference type="EMBL" id="KRM65974.1"/>
    </source>
</evidence>
<gene>
    <name evidence="10" type="primary">argJ</name>
    <name evidence="11" type="ORF">FC14_GL000730</name>
</gene>
<dbReference type="Gene3D" id="3.10.20.340">
    <property type="entry name" value="ArgJ beta chain, C-terminal domain"/>
    <property type="match status" value="1"/>
</dbReference>
<keyword evidence="3 10" id="KW-0055">Arginine biosynthesis</keyword>
<comment type="pathway">
    <text evidence="10">Amino-acid biosynthesis; L-arginine biosynthesis; N(2)-acetyl-L-ornithine from L-glutamate: step 1/4.</text>
</comment>
<keyword evidence="6 10" id="KW-0068">Autocatalytic cleavage</keyword>
<dbReference type="HAMAP" id="MF_01106">
    <property type="entry name" value="ArgJ"/>
    <property type="match status" value="1"/>
</dbReference>
<dbReference type="OrthoDB" id="9804242at2"/>
<dbReference type="AlphaFoldDB" id="A0A0R2APK7"/>
<comment type="catalytic activity">
    <reaction evidence="9 10">
        <text>N(2)-acetyl-L-ornithine + L-glutamate = N-acetyl-L-glutamate + L-ornithine</text>
        <dbReference type="Rhea" id="RHEA:15349"/>
        <dbReference type="ChEBI" id="CHEBI:29985"/>
        <dbReference type="ChEBI" id="CHEBI:44337"/>
        <dbReference type="ChEBI" id="CHEBI:46911"/>
        <dbReference type="ChEBI" id="CHEBI:57805"/>
        <dbReference type="EC" id="2.3.1.35"/>
    </reaction>
</comment>
<evidence type="ECO:0000313" key="12">
    <source>
        <dbReference type="Proteomes" id="UP000051008"/>
    </source>
</evidence>
<feature type="binding site" evidence="10">
    <location>
        <position position="396"/>
    </location>
    <ligand>
        <name>substrate</name>
    </ligand>
</feature>
<feature type="chain" id="PRO_5023556258" description="Arginine biosynthesis bifunctional protein ArgJ alpha chain" evidence="10">
    <location>
        <begin position="1"/>
        <end position="180"/>
    </location>
</feature>
<dbReference type="GO" id="GO:0005737">
    <property type="term" value="C:cytoplasm"/>
    <property type="evidence" value="ECO:0007669"/>
    <property type="project" value="UniProtKB-SubCell"/>
</dbReference>